<comment type="caution">
    <text evidence="3">The sequence shown here is derived from an EMBL/GenBank/DDBJ whole genome shotgun (WGS) entry which is preliminary data.</text>
</comment>
<accession>A0A9W6HRX5</accession>
<evidence type="ECO:0000256" key="2">
    <source>
        <dbReference type="SAM" id="SignalP"/>
    </source>
</evidence>
<feature type="region of interest" description="Disordered" evidence="1">
    <location>
        <begin position="33"/>
        <end position="59"/>
    </location>
</feature>
<dbReference type="RefSeq" id="WP_204938939.1">
    <property type="nucleotide sequence ID" value="NZ_BAAAUM010000001.1"/>
</dbReference>
<reference evidence="3" key="2">
    <citation type="submission" date="2023-01" db="EMBL/GenBank/DDBJ databases">
        <authorList>
            <person name="Sun Q."/>
            <person name="Evtushenko L."/>
        </authorList>
    </citation>
    <scope>NUCLEOTIDE SEQUENCE</scope>
    <source>
        <strain evidence="3">VKM Ac-1958</strain>
    </source>
</reference>
<feature type="signal peptide" evidence="2">
    <location>
        <begin position="1"/>
        <end position="30"/>
    </location>
</feature>
<reference evidence="3" key="1">
    <citation type="journal article" date="2014" name="Int. J. Syst. Evol. Microbiol.">
        <title>Complete genome sequence of Corynebacterium casei LMG S-19264T (=DSM 44701T), isolated from a smear-ripened cheese.</title>
        <authorList>
            <consortium name="US DOE Joint Genome Institute (JGI-PGF)"/>
            <person name="Walter F."/>
            <person name="Albersmeier A."/>
            <person name="Kalinowski J."/>
            <person name="Ruckert C."/>
        </authorList>
    </citation>
    <scope>NUCLEOTIDE SEQUENCE</scope>
    <source>
        <strain evidence="3">VKM Ac-1958</strain>
    </source>
</reference>
<dbReference type="AlphaFoldDB" id="A0A9W6HRX5"/>
<gene>
    <name evidence="3" type="ORF">GCM10017596_10000</name>
</gene>
<sequence>MSASSLVIRVSRSVAAIALAAVVLSGCAPAASEATPSPSAPAAPSASGTPTPEPTVEPVGAEQGFRTWLELSRIPDAPAACALMTPALIEKMLAEVAASGMPMSSCEEMIALTAEAYRATGTDAEVSIAVQEETATAATLFVTYVSSGKCGTVVMERAGDDWILTEQSEVCGA</sequence>
<name>A0A9W6HRX5_9MICO</name>
<evidence type="ECO:0008006" key="5">
    <source>
        <dbReference type="Google" id="ProtNLM"/>
    </source>
</evidence>
<evidence type="ECO:0000256" key="1">
    <source>
        <dbReference type="SAM" id="MobiDB-lite"/>
    </source>
</evidence>
<evidence type="ECO:0000313" key="4">
    <source>
        <dbReference type="Proteomes" id="UP001142325"/>
    </source>
</evidence>
<organism evidence="3 4">
    <name type="scientific">Microbacterium keratanolyticum</name>
    <dbReference type="NCBI Taxonomy" id="67574"/>
    <lineage>
        <taxon>Bacteria</taxon>
        <taxon>Bacillati</taxon>
        <taxon>Actinomycetota</taxon>
        <taxon>Actinomycetes</taxon>
        <taxon>Micrococcales</taxon>
        <taxon>Microbacteriaceae</taxon>
        <taxon>Microbacterium</taxon>
    </lineage>
</organism>
<keyword evidence="4" id="KW-1185">Reference proteome</keyword>
<keyword evidence="2" id="KW-0732">Signal</keyword>
<dbReference type="EMBL" id="BSET01000001">
    <property type="protein sequence ID" value="GLK01285.1"/>
    <property type="molecule type" value="Genomic_DNA"/>
</dbReference>
<dbReference type="Proteomes" id="UP001142325">
    <property type="component" value="Unassembled WGS sequence"/>
</dbReference>
<proteinExistence type="predicted"/>
<protein>
    <recommendedName>
        <fullName evidence="5">Lipoprotein</fullName>
    </recommendedName>
</protein>
<feature type="chain" id="PRO_5040918059" description="Lipoprotein" evidence="2">
    <location>
        <begin position="31"/>
        <end position="173"/>
    </location>
</feature>
<evidence type="ECO:0000313" key="3">
    <source>
        <dbReference type="EMBL" id="GLK01285.1"/>
    </source>
</evidence>